<dbReference type="Proteomes" id="UP000661691">
    <property type="component" value="Unassembled WGS sequence"/>
</dbReference>
<evidence type="ECO:0000313" key="2">
    <source>
        <dbReference type="Proteomes" id="UP000661691"/>
    </source>
</evidence>
<comment type="caution">
    <text evidence="1">The sequence shown here is derived from an EMBL/GenBank/DDBJ whole genome shotgun (WGS) entry which is preliminary data.</text>
</comment>
<keyword evidence="2" id="KW-1185">Reference proteome</keyword>
<name>A0A926RU08_9BACL</name>
<organism evidence="1 2">
    <name type="scientific">Polycladospora coralii</name>
    <dbReference type="NCBI Taxonomy" id="2771432"/>
    <lineage>
        <taxon>Bacteria</taxon>
        <taxon>Bacillati</taxon>
        <taxon>Bacillota</taxon>
        <taxon>Bacilli</taxon>
        <taxon>Bacillales</taxon>
        <taxon>Thermoactinomycetaceae</taxon>
        <taxon>Polycladospora</taxon>
    </lineage>
</organism>
<dbReference type="EMBL" id="JACXAH010000008">
    <property type="protein sequence ID" value="MBD1372002.1"/>
    <property type="molecule type" value="Genomic_DNA"/>
</dbReference>
<evidence type="ECO:0000313" key="1">
    <source>
        <dbReference type="EMBL" id="MBD1372002.1"/>
    </source>
</evidence>
<proteinExistence type="predicted"/>
<reference evidence="1" key="1">
    <citation type="submission" date="2020-09" db="EMBL/GenBank/DDBJ databases">
        <title>A novel bacterium of genus Hazenella, isolated from South China Sea.</title>
        <authorList>
            <person name="Huang H."/>
            <person name="Mo K."/>
            <person name="Hu Y."/>
        </authorList>
    </citation>
    <scope>NUCLEOTIDE SEQUENCE</scope>
    <source>
        <strain evidence="1">IB182357</strain>
    </source>
</reference>
<dbReference type="AlphaFoldDB" id="A0A926RU08"/>
<dbReference type="RefSeq" id="WP_191141808.1">
    <property type="nucleotide sequence ID" value="NZ_JACXAH010000008.1"/>
</dbReference>
<accession>A0A926RU08</accession>
<gene>
    <name evidence="1" type="ORF">IC620_06465</name>
</gene>
<protein>
    <submittedName>
        <fullName evidence="1">Uncharacterized protein</fullName>
    </submittedName>
</protein>
<sequence>MLPDDPEILTNIFYKDGSLRDVYIFDMDEYEWRKFLNLLKTIPFICEFIVNGIGSNRIHFDIQDILKLSDEKNVLFIINLDGNEFGV</sequence>